<dbReference type="Gene3D" id="1.10.10.60">
    <property type="entry name" value="Homeodomain-like"/>
    <property type="match status" value="1"/>
</dbReference>
<accession>A0A3R7J5F9</accession>
<organism evidence="3 4">
    <name type="scientific">Phytophthora kernoviae</name>
    <dbReference type="NCBI Taxonomy" id="325452"/>
    <lineage>
        <taxon>Eukaryota</taxon>
        <taxon>Sar</taxon>
        <taxon>Stramenopiles</taxon>
        <taxon>Oomycota</taxon>
        <taxon>Peronosporomycetes</taxon>
        <taxon>Peronosporales</taxon>
        <taxon>Peronosporaceae</taxon>
        <taxon>Phytophthora</taxon>
    </lineage>
</organism>
<dbReference type="GO" id="GO:0016020">
    <property type="term" value="C:membrane"/>
    <property type="evidence" value="ECO:0007669"/>
    <property type="project" value="InterPro"/>
</dbReference>
<evidence type="ECO:0000313" key="4">
    <source>
        <dbReference type="Proteomes" id="UP000285883"/>
    </source>
</evidence>
<dbReference type="EMBL" id="MAYM02002011">
    <property type="protein sequence ID" value="RLN06167.1"/>
    <property type="molecule type" value="Genomic_DNA"/>
</dbReference>
<dbReference type="InterPro" id="IPR002528">
    <property type="entry name" value="MATE_fam"/>
</dbReference>
<dbReference type="GO" id="GO:0015297">
    <property type="term" value="F:antiporter activity"/>
    <property type="evidence" value="ECO:0007669"/>
    <property type="project" value="InterPro"/>
</dbReference>
<feature type="transmembrane region" description="Helical" evidence="2">
    <location>
        <begin position="298"/>
        <end position="322"/>
    </location>
</feature>
<protein>
    <recommendedName>
        <fullName evidence="5">HTH psq-type domain-containing protein</fullName>
    </recommendedName>
</protein>
<keyword evidence="2" id="KW-1133">Transmembrane helix</keyword>
<dbReference type="Proteomes" id="UP000285883">
    <property type="component" value="Unassembled WGS sequence"/>
</dbReference>
<evidence type="ECO:0008006" key="5">
    <source>
        <dbReference type="Google" id="ProtNLM"/>
    </source>
</evidence>
<dbReference type="PANTHER" id="PTHR11206">
    <property type="entry name" value="MULTIDRUG RESISTANCE PROTEIN"/>
    <property type="match status" value="1"/>
</dbReference>
<dbReference type="Pfam" id="PF01554">
    <property type="entry name" value="MatE"/>
    <property type="match status" value="1"/>
</dbReference>
<evidence type="ECO:0000313" key="3">
    <source>
        <dbReference type="EMBL" id="RLN06167.1"/>
    </source>
</evidence>
<sequence length="377" mass="41908">MKAAMRAVSDGMSIRTAAKTYKVNHEPLRRRVLELVPVDAVPGTKLKYVSEAADRGLVEAIQYRSHHDTSVKREDLRKMIRRAAELTSTRPLPKEFPNRKWIQRWVAKHPELSYQAAQGYCFVAAEHVPDEPIPSESQTSKKRSTEAEQSCMVEWLTKRGNFELLSSPTGSFVMTKREGLVASYRKAKKQTQRLSPLHSRLDKLFASRVRVANSLGANRPEAAQRTLHVGFVLGGATAFLSALLTYVFRGPIAAFFTHDPVVAAAIENTMPIFCTAVFVSGLHVILSAAVEAMSLASTLVVITTIGSWVVMLPASYLLGLVWNRGLHGLWWGSLCGETVKFGLLAVALWHIDWREMAHRAVMQSGGDVLTEEELEED</sequence>
<comment type="similarity">
    <text evidence="1">Belongs to the multi antimicrobial extrusion (MATE) (TC 2.A.66.1) family.</text>
</comment>
<comment type="caution">
    <text evidence="3">The sequence shown here is derived from an EMBL/GenBank/DDBJ whole genome shotgun (WGS) entry which is preliminary data.</text>
</comment>
<evidence type="ECO:0000256" key="2">
    <source>
        <dbReference type="SAM" id="Phobius"/>
    </source>
</evidence>
<name>A0A3R7J5F9_9STRA</name>
<evidence type="ECO:0000256" key="1">
    <source>
        <dbReference type="ARBA" id="ARBA00010199"/>
    </source>
</evidence>
<feature type="transmembrane region" description="Helical" evidence="2">
    <location>
        <begin position="328"/>
        <end position="349"/>
    </location>
</feature>
<gene>
    <name evidence="3" type="ORF">BBI17_009260</name>
</gene>
<feature type="transmembrane region" description="Helical" evidence="2">
    <location>
        <begin position="268"/>
        <end position="286"/>
    </location>
</feature>
<keyword evidence="2" id="KW-0812">Transmembrane</keyword>
<keyword evidence="2" id="KW-0472">Membrane</keyword>
<feature type="non-terminal residue" evidence="3">
    <location>
        <position position="377"/>
    </location>
</feature>
<proteinExistence type="inferred from homology"/>
<dbReference type="AlphaFoldDB" id="A0A3R7J5F9"/>
<feature type="transmembrane region" description="Helical" evidence="2">
    <location>
        <begin position="227"/>
        <end position="248"/>
    </location>
</feature>
<reference evidence="3 4" key="1">
    <citation type="submission" date="2018-07" db="EMBL/GenBank/DDBJ databases">
        <title>Genome sequencing of oomycete isolates from Chile give support for New Zealand origin for Phytophthora kernoviae and make available the first Nothophytophthora sp. genome.</title>
        <authorList>
            <person name="Studholme D.J."/>
            <person name="Sanfuentes E."/>
            <person name="Panda P."/>
            <person name="Hill R."/>
            <person name="Sambles C."/>
            <person name="Grant M."/>
            <person name="Williams N.M."/>
            <person name="Mcdougal R.L."/>
        </authorList>
    </citation>
    <scope>NUCLEOTIDE SEQUENCE [LARGE SCALE GENOMIC DNA]</scope>
    <source>
        <strain evidence="3">Chile2</strain>
    </source>
</reference>
<dbReference type="GO" id="GO:0042910">
    <property type="term" value="F:xenobiotic transmembrane transporter activity"/>
    <property type="evidence" value="ECO:0007669"/>
    <property type="project" value="InterPro"/>
</dbReference>